<feature type="compositionally biased region" description="Basic and acidic residues" evidence="2">
    <location>
        <begin position="227"/>
        <end position="237"/>
    </location>
</feature>
<feature type="compositionally biased region" description="Polar residues" evidence="2">
    <location>
        <begin position="462"/>
        <end position="494"/>
    </location>
</feature>
<feature type="region of interest" description="Disordered" evidence="2">
    <location>
        <begin position="740"/>
        <end position="830"/>
    </location>
</feature>
<evidence type="ECO:0000256" key="1">
    <source>
        <dbReference type="ARBA" id="ARBA00002358"/>
    </source>
</evidence>
<evidence type="ECO:0000256" key="2">
    <source>
        <dbReference type="SAM" id="MobiDB-lite"/>
    </source>
</evidence>
<feature type="compositionally biased region" description="Polar residues" evidence="2">
    <location>
        <begin position="361"/>
        <end position="371"/>
    </location>
</feature>
<dbReference type="Pfam" id="PF15235">
    <property type="entry name" value="GRIN_C"/>
    <property type="match status" value="1"/>
</dbReference>
<feature type="compositionally biased region" description="Basic and acidic residues" evidence="2">
    <location>
        <begin position="774"/>
        <end position="789"/>
    </location>
</feature>
<feature type="compositionally biased region" description="Polar residues" evidence="2">
    <location>
        <begin position="757"/>
        <end position="766"/>
    </location>
</feature>
<feature type="compositionally biased region" description="Polar residues" evidence="2">
    <location>
        <begin position="629"/>
        <end position="664"/>
    </location>
</feature>
<gene>
    <name evidence="4" type="ORF">XNOV1_A026620</name>
</gene>
<feature type="compositionally biased region" description="Low complexity" evidence="2">
    <location>
        <begin position="581"/>
        <end position="602"/>
    </location>
</feature>
<dbReference type="GO" id="GO:0031175">
    <property type="term" value="P:neuron projection development"/>
    <property type="evidence" value="ECO:0007669"/>
    <property type="project" value="TreeGrafter"/>
</dbReference>
<feature type="compositionally biased region" description="Polar residues" evidence="2">
    <location>
        <begin position="213"/>
        <end position="224"/>
    </location>
</feature>
<feature type="region of interest" description="Disordered" evidence="2">
    <location>
        <begin position="1"/>
        <end position="450"/>
    </location>
</feature>
<evidence type="ECO:0000313" key="5">
    <source>
        <dbReference type="Proteomes" id="UP001178508"/>
    </source>
</evidence>
<feature type="compositionally biased region" description="Polar residues" evidence="2">
    <location>
        <begin position="191"/>
        <end position="206"/>
    </location>
</feature>
<dbReference type="PANTHER" id="PTHR15718">
    <property type="entry name" value="G PROTEIN-REGULATED INDUCER OF NEURITE OUTGROWTH C-TERMINAL DOMAIN-CONTAINING PROTEIN"/>
    <property type="match status" value="1"/>
</dbReference>
<evidence type="ECO:0000313" key="4">
    <source>
        <dbReference type="EMBL" id="CAJ1085737.1"/>
    </source>
</evidence>
<sequence>MESLPNVSKHMKDIIQSEGPIQEEEEEFENPFRHTGPNANWGTEPNFNLNLNLTSPSNPRPVIDTLNLQGGNKKDNGSKGVVKAGLRAAATTDTGKSTSTLTTPVMSPGERDDPMRQKSKIPALARSPKAESVNSRGDQRLKSPNPKRTPTQSPKINTNSKEEASPKPQRVEQTVTARSPRMTERVKTQALCESSSIPNPKPNTSLPAEHTTKTTSKITVSLKMQPNKKEDVGKEVSFESPKMLHLPVSPKVQTQKGDSNVISPKLASRTPTMTTKIPKSDPGLSKSNEQIRHDAKSPSSQTPPLGPKSHNQKAETPLLNAKILHPSSLNPKPSTQRRAATAEPANIKTQRAEENLDSKDSSGASGSQTGSKSKDSLDPKSACILKASPNTRRAMGSKDSLDSKSGSTSKTSLGSKDSLDSKTGSNSKASPSSTSGMGSRNSLNSKVPVDLKAETTNQILKTSTSFKSVLGQSNGKDLKTQTSLAAKASSNLSPMSLKPCPDLKISSDSDVISSSKPSPTGSTTKSSGFKIDLGGSVSPSVSRTGASGTKDKNLKAASSSAKPTQDPKDALGISKTAPVRTSSNSALADLSSSLTLSPKPSSANRSPGCGPSRSLGTSPVIPNREVQRNAGSPSASGLLTPQGTSSPKTRTTFSLTMKGGSTQEPAAVGSAGVEPNSSSSSPNMTSLSRGLNFDSITKPPVKPSVVAEEPNLKVPETKVTAVPVVSQDVVQAVNVAANAESLQSTPLSKPSHLGISNAITAGSNVPTPRAASVESKKEEKKRDKNKDVKGSSSLSPSSPLCPLPKTPTQKRSKKVTETATMTDPSDRKVGESKEVGIQVELAPISSLIGSPSCQSGSLTSPTVPSLCCIPAGQPPFQHVCKIDIELCSQTVIPSIVTEKASSLPACLRTYSFQQSPTLMSQLKLEQNQDKDISAESIWEEEDEDPIEVHKIAKKPNEEDNKEKQKTMKPHDVAWDKEGMTWEVYGASLDLESLGTAIQSHLESKIREQERHITTLRKSICSTNSLKGYRLKKRQKKKKKRGGILGCCRKAPAVSD</sequence>
<dbReference type="EMBL" id="OY660886">
    <property type="protein sequence ID" value="CAJ1085737.1"/>
    <property type="molecule type" value="Genomic_DNA"/>
</dbReference>
<feature type="region of interest" description="Disordered" evidence="2">
    <location>
        <begin position="462"/>
        <end position="704"/>
    </location>
</feature>
<accession>A0AAV1HIK5</accession>
<keyword evidence="5" id="KW-1185">Reference proteome</keyword>
<reference evidence="4" key="1">
    <citation type="submission" date="2023-08" db="EMBL/GenBank/DDBJ databases">
        <authorList>
            <person name="Alioto T."/>
            <person name="Alioto T."/>
            <person name="Gomez Garrido J."/>
        </authorList>
    </citation>
    <scope>NUCLEOTIDE SEQUENCE</scope>
</reference>
<feature type="compositionally biased region" description="Polar residues" evidence="2">
    <location>
        <begin position="251"/>
        <end position="262"/>
    </location>
</feature>
<feature type="compositionally biased region" description="Low complexity" evidence="2">
    <location>
        <begin position="45"/>
        <end position="57"/>
    </location>
</feature>
<dbReference type="GO" id="GO:0005886">
    <property type="term" value="C:plasma membrane"/>
    <property type="evidence" value="ECO:0007669"/>
    <property type="project" value="TreeGrafter"/>
</dbReference>
<comment type="function">
    <text evidence="1">May be involved in neurite outgrowth.</text>
</comment>
<feature type="compositionally biased region" description="Basic and acidic residues" evidence="2">
    <location>
        <begin position="350"/>
        <end position="360"/>
    </location>
</feature>
<feature type="compositionally biased region" description="Low complexity" evidence="2">
    <location>
        <begin position="403"/>
        <end position="416"/>
    </location>
</feature>
<feature type="compositionally biased region" description="Polar residues" evidence="2">
    <location>
        <begin position="327"/>
        <end position="338"/>
    </location>
</feature>
<organism evidence="4 5">
    <name type="scientific">Xyrichtys novacula</name>
    <name type="common">Pearly razorfish</name>
    <name type="synonym">Hemipteronotus novacula</name>
    <dbReference type="NCBI Taxonomy" id="13765"/>
    <lineage>
        <taxon>Eukaryota</taxon>
        <taxon>Metazoa</taxon>
        <taxon>Chordata</taxon>
        <taxon>Craniata</taxon>
        <taxon>Vertebrata</taxon>
        <taxon>Euteleostomi</taxon>
        <taxon>Actinopterygii</taxon>
        <taxon>Neopterygii</taxon>
        <taxon>Teleostei</taxon>
        <taxon>Neoteleostei</taxon>
        <taxon>Acanthomorphata</taxon>
        <taxon>Eupercaria</taxon>
        <taxon>Labriformes</taxon>
        <taxon>Labridae</taxon>
        <taxon>Xyrichtys</taxon>
    </lineage>
</organism>
<feature type="compositionally biased region" description="Low complexity" evidence="2">
    <location>
        <begin position="88"/>
        <end position="103"/>
    </location>
</feature>
<feature type="compositionally biased region" description="Low complexity" evidence="2">
    <location>
        <begin position="504"/>
        <end position="528"/>
    </location>
</feature>
<feature type="domain" description="G protein-regulated inducer of neurite outgrowth C-terminal" evidence="3">
    <location>
        <begin position="951"/>
        <end position="1035"/>
    </location>
</feature>
<dbReference type="InterPro" id="IPR032745">
    <property type="entry name" value="GRIN_C"/>
</dbReference>
<name>A0AAV1HIK5_XYRNO</name>
<protein>
    <submittedName>
        <fullName evidence="4">G protein-regulated inducer of neurite outgrowth 3</fullName>
    </submittedName>
</protein>
<dbReference type="AlphaFoldDB" id="A0AAV1HIK5"/>
<feature type="compositionally biased region" description="Polar residues" evidence="2">
    <location>
        <begin position="424"/>
        <end position="445"/>
    </location>
</feature>
<feature type="compositionally biased region" description="Polar residues" evidence="2">
    <location>
        <begin position="146"/>
        <end position="159"/>
    </location>
</feature>
<dbReference type="InterPro" id="IPR026646">
    <property type="entry name" value="GPRIN2-like/GPRIN3"/>
</dbReference>
<evidence type="ECO:0000259" key="3">
    <source>
        <dbReference type="Pfam" id="PF15235"/>
    </source>
</evidence>
<proteinExistence type="predicted"/>
<dbReference type="Proteomes" id="UP001178508">
    <property type="component" value="Chromosome 23"/>
</dbReference>
<dbReference type="PANTHER" id="PTHR15718:SF3">
    <property type="entry name" value="G PROTEIN-REGULATED INDUCER OF NEURITE OUTGROWTH C-TERMINAL DOMAIN-CONTAINING PROTEIN"/>
    <property type="match status" value="1"/>
</dbReference>
<feature type="compositionally biased region" description="Polar residues" evidence="2">
    <location>
        <begin position="537"/>
        <end position="547"/>
    </location>
</feature>